<keyword evidence="8" id="KW-0949">S-adenosyl-L-methionine</keyword>
<dbReference type="InterPro" id="IPR027573">
    <property type="entry name" value="Methyltran_FxLD"/>
</dbReference>
<evidence type="ECO:0000256" key="8">
    <source>
        <dbReference type="ARBA" id="ARBA00022691"/>
    </source>
</evidence>
<evidence type="ECO:0000256" key="6">
    <source>
        <dbReference type="ARBA" id="ARBA00022603"/>
    </source>
</evidence>
<keyword evidence="7 12" id="KW-0808">Transferase</keyword>
<reference evidence="12 13" key="1">
    <citation type="submission" date="2020-10" db="EMBL/GenBank/DDBJ databases">
        <title>Sequencing the genomes of 1000 actinobacteria strains.</title>
        <authorList>
            <person name="Klenk H.-P."/>
        </authorList>
    </citation>
    <scope>NUCLEOTIDE SEQUENCE [LARGE SCALE GENOMIC DNA]</scope>
    <source>
        <strain evidence="12 13">DSM 46661</strain>
    </source>
</reference>
<evidence type="ECO:0000256" key="1">
    <source>
        <dbReference type="ARBA" id="ARBA00004496"/>
    </source>
</evidence>
<dbReference type="InterPro" id="IPR000682">
    <property type="entry name" value="PCMT"/>
</dbReference>
<dbReference type="EC" id="2.1.1.77" evidence="3"/>
<dbReference type="EMBL" id="JADBEJ010000005">
    <property type="protein sequence ID" value="MBE1579530.1"/>
    <property type="molecule type" value="Genomic_DNA"/>
</dbReference>
<dbReference type="CDD" id="cd02440">
    <property type="entry name" value="AdoMet_MTases"/>
    <property type="match status" value="1"/>
</dbReference>
<evidence type="ECO:0000256" key="10">
    <source>
        <dbReference type="ARBA" id="ARBA00031323"/>
    </source>
</evidence>
<protein>
    <recommendedName>
        <fullName evidence="4">Protein-L-isoaspartate O-methyltransferase</fullName>
        <ecNumber evidence="3">2.1.1.77</ecNumber>
    </recommendedName>
    <alternativeName>
        <fullName evidence="11">L-isoaspartyl protein carboxyl methyltransferase</fullName>
    </alternativeName>
    <alternativeName>
        <fullName evidence="9">Protein L-isoaspartyl methyltransferase</fullName>
    </alternativeName>
    <alternativeName>
        <fullName evidence="10">Protein-beta-aspartate methyltransferase</fullName>
    </alternativeName>
</protein>
<evidence type="ECO:0000256" key="7">
    <source>
        <dbReference type="ARBA" id="ARBA00022679"/>
    </source>
</evidence>
<organism evidence="12 13">
    <name type="scientific">Amycolatopsis roodepoortensis</name>
    <dbReference type="NCBI Taxonomy" id="700274"/>
    <lineage>
        <taxon>Bacteria</taxon>
        <taxon>Bacillati</taxon>
        <taxon>Actinomycetota</taxon>
        <taxon>Actinomycetes</taxon>
        <taxon>Pseudonocardiales</taxon>
        <taxon>Pseudonocardiaceae</taxon>
        <taxon>Amycolatopsis</taxon>
    </lineage>
</organism>
<accession>A0ABR9LFQ8</accession>
<evidence type="ECO:0000313" key="12">
    <source>
        <dbReference type="EMBL" id="MBE1579530.1"/>
    </source>
</evidence>
<evidence type="ECO:0000256" key="2">
    <source>
        <dbReference type="ARBA" id="ARBA00005369"/>
    </source>
</evidence>
<evidence type="ECO:0000256" key="3">
    <source>
        <dbReference type="ARBA" id="ARBA00011890"/>
    </source>
</evidence>
<keyword evidence="13" id="KW-1185">Reference proteome</keyword>
<keyword evidence="6 12" id="KW-0489">Methyltransferase</keyword>
<evidence type="ECO:0000313" key="13">
    <source>
        <dbReference type="Proteomes" id="UP000656548"/>
    </source>
</evidence>
<dbReference type="Pfam" id="PF01135">
    <property type="entry name" value="PCMT"/>
    <property type="match status" value="1"/>
</dbReference>
<dbReference type="GO" id="GO:0004719">
    <property type="term" value="F:protein-L-isoaspartate (D-aspartate) O-methyltransferase activity"/>
    <property type="evidence" value="ECO:0007669"/>
    <property type="project" value="UniProtKB-EC"/>
</dbReference>
<dbReference type="Gene3D" id="3.40.50.150">
    <property type="entry name" value="Vaccinia Virus protein VP39"/>
    <property type="match status" value="1"/>
</dbReference>
<dbReference type="InterPro" id="IPR029063">
    <property type="entry name" value="SAM-dependent_MTases_sf"/>
</dbReference>
<dbReference type="Proteomes" id="UP000656548">
    <property type="component" value="Unassembled WGS sequence"/>
</dbReference>
<dbReference type="PANTHER" id="PTHR11579">
    <property type="entry name" value="PROTEIN-L-ISOASPARTATE O-METHYLTRANSFERASE"/>
    <property type="match status" value="1"/>
</dbReference>
<keyword evidence="5" id="KW-0963">Cytoplasm</keyword>
<name>A0ABR9LFQ8_9PSEU</name>
<sequence length="432" mass="46648">MNDMVKPVEGNNEADSSERVAHLRTKMVDDLIAEGTIVSAQVEAAMRKVPRERFAPGVDLEEVYQLYNGVVTKRDESGNSVSSVSAPQVQAHMLQQAEITEGMRVLEIGSGGYNAALIAELVGPAGRVTTVDIDQDITDRASRFLGETGYSQVNVVFSDAEAGVTEQAPYDRILVTVNTWDVPPAWVEQLAPTGLLVVPLQVRGLSRTIAFEKADECLVSRSARLFGFVSMRGAGAHQSKLLVMRGGEVTLRLDDDFPVDPTELEGVLDTPRVEVWSGASIGRFEPWAGTQMWLATALSGFCRVILDKKLDSGLISPPGSHSAAMAVVDGGNLAYVTTRSSTVNESAVEFGVHAFGPDAERLAEDVAEQLRIWERDHRNGPGPQFRVYPAGTADDLMPAGRVVDKKHSRITISWPHAANAAAGRSALQENTK</sequence>
<dbReference type="PANTHER" id="PTHR11579:SF0">
    <property type="entry name" value="PROTEIN-L-ISOASPARTATE(D-ASPARTATE) O-METHYLTRANSFERASE"/>
    <property type="match status" value="1"/>
</dbReference>
<evidence type="ECO:0000256" key="11">
    <source>
        <dbReference type="ARBA" id="ARBA00031350"/>
    </source>
</evidence>
<evidence type="ECO:0000256" key="9">
    <source>
        <dbReference type="ARBA" id="ARBA00030757"/>
    </source>
</evidence>
<gene>
    <name evidence="12" type="ORF">H4W30_006590</name>
</gene>
<dbReference type="GO" id="GO:0032259">
    <property type="term" value="P:methylation"/>
    <property type="evidence" value="ECO:0007669"/>
    <property type="project" value="UniProtKB-KW"/>
</dbReference>
<evidence type="ECO:0000256" key="4">
    <source>
        <dbReference type="ARBA" id="ARBA00013346"/>
    </source>
</evidence>
<evidence type="ECO:0000256" key="5">
    <source>
        <dbReference type="ARBA" id="ARBA00022490"/>
    </source>
</evidence>
<dbReference type="NCBIfam" id="TIGR04364">
    <property type="entry name" value="methyltran_FxLD"/>
    <property type="match status" value="1"/>
</dbReference>
<comment type="similarity">
    <text evidence="2">Belongs to the methyltransferase superfamily. L-isoaspartyl/D-aspartyl protein methyltransferase family.</text>
</comment>
<comment type="caution">
    <text evidence="12">The sequence shown here is derived from an EMBL/GenBank/DDBJ whole genome shotgun (WGS) entry which is preliminary data.</text>
</comment>
<dbReference type="SUPFAM" id="SSF53335">
    <property type="entry name" value="S-adenosyl-L-methionine-dependent methyltransferases"/>
    <property type="match status" value="1"/>
</dbReference>
<comment type="subcellular location">
    <subcellularLocation>
        <location evidence="1">Cytoplasm</location>
    </subcellularLocation>
</comment>
<proteinExistence type="inferred from homology"/>